<feature type="region of interest" description="Disordered" evidence="1">
    <location>
        <begin position="1"/>
        <end position="90"/>
    </location>
</feature>
<feature type="compositionally biased region" description="Basic and acidic residues" evidence="1">
    <location>
        <begin position="145"/>
        <end position="158"/>
    </location>
</feature>
<dbReference type="Pfam" id="PF13904">
    <property type="entry name" value="CCDC34"/>
    <property type="match status" value="1"/>
</dbReference>
<dbReference type="GeneID" id="103049587"/>
<dbReference type="InterPro" id="IPR045323">
    <property type="entry name" value="CCDC34"/>
</dbReference>
<feature type="compositionally biased region" description="Basic and acidic residues" evidence="1">
    <location>
        <begin position="193"/>
        <end position="233"/>
    </location>
</feature>
<feature type="region of interest" description="Disordered" evidence="1">
    <location>
        <begin position="145"/>
        <end position="167"/>
    </location>
</feature>
<dbReference type="Proteomes" id="UP000695026">
    <property type="component" value="Unplaced"/>
</dbReference>
<organism evidence="3 4">
    <name type="scientific">Python bivittatus</name>
    <name type="common">Burmese python</name>
    <name type="synonym">Python molurus bivittatus</name>
    <dbReference type="NCBI Taxonomy" id="176946"/>
    <lineage>
        <taxon>Eukaryota</taxon>
        <taxon>Metazoa</taxon>
        <taxon>Chordata</taxon>
        <taxon>Craniata</taxon>
        <taxon>Vertebrata</taxon>
        <taxon>Euteleostomi</taxon>
        <taxon>Lepidosauria</taxon>
        <taxon>Squamata</taxon>
        <taxon>Bifurcata</taxon>
        <taxon>Unidentata</taxon>
        <taxon>Episquamata</taxon>
        <taxon>Toxicofera</taxon>
        <taxon>Serpentes</taxon>
        <taxon>Henophidia</taxon>
        <taxon>Pythonidae</taxon>
        <taxon>Python</taxon>
    </lineage>
</organism>
<protein>
    <submittedName>
        <fullName evidence="4">Coiled-coil domain-containing protein 34 isoform X1</fullName>
    </submittedName>
</protein>
<feature type="domain" description="Coiled-coil" evidence="2">
    <location>
        <begin position="91"/>
        <end position="273"/>
    </location>
</feature>
<proteinExistence type="predicted"/>
<dbReference type="AlphaFoldDB" id="A0A9F2WHE4"/>
<reference evidence="4" key="1">
    <citation type="submission" date="2025-08" db="UniProtKB">
        <authorList>
            <consortium name="RefSeq"/>
        </authorList>
    </citation>
    <scope>IDENTIFICATION</scope>
    <source>
        <tissue evidence="4">Liver</tissue>
    </source>
</reference>
<dbReference type="CTD" id="91057"/>
<evidence type="ECO:0000313" key="4">
    <source>
        <dbReference type="RefSeq" id="XP_007434633.1"/>
    </source>
</evidence>
<dbReference type="InterPro" id="IPR025259">
    <property type="entry name" value="CCDC34/181"/>
</dbReference>
<name>A0A9F2WHE4_PYTBI</name>
<evidence type="ECO:0000259" key="2">
    <source>
        <dbReference type="Pfam" id="PF13904"/>
    </source>
</evidence>
<dbReference type="PANTHER" id="PTHR23247:SF2">
    <property type="entry name" value="COILED-COIL DOMAIN-CONTAINING PROTEIN 34"/>
    <property type="match status" value="1"/>
</dbReference>
<evidence type="ECO:0000256" key="1">
    <source>
        <dbReference type="SAM" id="MobiDB-lite"/>
    </source>
</evidence>
<feature type="region of interest" description="Disordered" evidence="1">
    <location>
        <begin position="193"/>
        <end position="243"/>
    </location>
</feature>
<accession>A0A9F2WHE4</accession>
<feature type="compositionally biased region" description="Basic and acidic residues" evidence="1">
    <location>
        <begin position="39"/>
        <end position="51"/>
    </location>
</feature>
<dbReference type="OrthoDB" id="5981665at2759"/>
<evidence type="ECO:0000313" key="3">
    <source>
        <dbReference type="Proteomes" id="UP000695026"/>
    </source>
</evidence>
<keyword evidence="3" id="KW-1185">Reference proteome</keyword>
<feature type="compositionally biased region" description="Polar residues" evidence="1">
    <location>
        <begin position="53"/>
        <end position="65"/>
    </location>
</feature>
<dbReference type="RefSeq" id="XP_007434633.1">
    <property type="nucleotide sequence ID" value="XM_007434571.2"/>
</dbReference>
<gene>
    <name evidence="4" type="primary">CCDC34</name>
</gene>
<feature type="compositionally biased region" description="Polar residues" evidence="1">
    <location>
        <begin position="75"/>
        <end position="90"/>
    </location>
</feature>
<sequence>MPTSEPPRSRRETVYSSPASSDDEGAGKSSTFSLISESFHPELSDFHHEGQEGDTTPTSRGSSIPQKMKHDSTEQIKNTNKKNQSPVHTNLSPWEEWFLCKERELRARLQTKALEEMNHQMEETKEKQERERKRLIAEEKHKEWVQRKNEEVKREKKERQRKLKREMREKAMKELERVQSKERAKVMYQEWLKKKNTEDLQKKKEEKDKEKLREAELQEKKEKSERMFKEWLHNSKNKPRPASAGYAYVNGKLATYPDGNAYPAPAFYNPIPWKPIPVPPPKEEKYVSVKKNKRPISSQTCRSSSMLFQKSRNNIYLGSLYRIQK</sequence>
<dbReference type="OMA" id="FTGDCRP"/>
<dbReference type="PANTHER" id="PTHR23247">
    <property type="entry name" value="NY-REN-41 ANTIGEN L15 -RELATED"/>
    <property type="match status" value="1"/>
</dbReference>
<dbReference type="KEGG" id="pbi:103049587"/>